<sequence>MPWCTDNLGHVQNPQNSKLSCTKTFMVFIWGQLEAIPTLTSQKPRISFFHKTPHQAISTYAVVHRQPLPCAKSSELKTFVRQEFHGIHLGAFGGHSNPHISKTMNFIFSQNSPPSHLPMPWPFQPSHLKSHEFHFFTQLLTKPSTYAVVHRQPWPCAKSSELKTFVRREFHGIHLGAFGGHSNPHISNTTNFIFSQNSPPSHLYQCRGAPTTCAMCKILRTQNFRAPRISWYSFRGIWRPFQPSHLKHHKFHFFTKFPTEPSLPMPWCTDNLGHVQNPPNSKLSCTKTFMVFIWGQLEAIPTLTSQKPQISFFHKIPHQAISTYAVVHRQPWPCAKSSELKTFVRQEFHGSVGGATHKGIQQITFLAPYEITHPLTRTHVRLLEALTEHVRAETRHEAWAAVHNGDDEVSTSISTARTWATVTIRIDQCLESIGRLAFTIPHPTETHRRPPSASLPAISSPL</sequence>
<dbReference type="AlphaFoldDB" id="A0A4D6N292"/>
<dbReference type="Proteomes" id="UP000501690">
    <property type="component" value="Linkage Group LG9"/>
</dbReference>
<name>A0A4D6N292_VIGUN</name>
<evidence type="ECO:0000313" key="2">
    <source>
        <dbReference type="EMBL" id="QCE06117.1"/>
    </source>
</evidence>
<keyword evidence="3" id="KW-1185">Reference proteome</keyword>
<feature type="region of interest" description="Disordered" evidence="1">
    <location>
        <begin position="441"/>
        <end position="462"/>
    </location>
</feature>
<evidence type="ECO:0000313" key="3">
    <source>
        <dbReference type="Proteomes" id="UP000501690"/>
    </source>
</evidence>
<accession>A0A4D6N292</accession>
<feature type="compositionally biased region" description="Low complexity" evidence="1">
    <location>
        <begin position="451"/>
        <end position="462"/>
    </location>
</feature>
<organism evidence="2 3">
    <name type="scientific">Vigna unguiculata</name>
    <name type="common">Cowpea</name>
    <dbReference type="NCBI Taxonomy" id="3917"/>
    <lineage>
        <taxon>Eukaryota</taxon>
        <taxon>Viridiplantae</taxon>
        <taxon>Streptophyta</taxon>
        <taxon>Embryophyta</taxon>
        <taxon>Tracheophyta</taxon>
        <taxon>Spermatophyta</taxon>
        <taxon>Magnoliopsida</taxon>
        <taxon>eudicotyledons</taxon>
        <taxon>Gunneridae</taxon>
        <taxon>Pentapetalae</taxon>
        <taxon>rosids</taxon>
        <taxon>fabids</taxon>
        <taxon>Fabales</taxon>
        <taxon>Fabaceae</taxon>
        <taxon>Papilionoideae</taxon>
        <taxon>50 kb inversion clade</taxon>
        <taxon>NPAAA clade</taxon>
        <taxon>indigoferoid/millettioid clade</taxon>
        <taxon>Phaseoleae</taxon>
        <taxon>Vigna</taxon>
    </lineage>
</organism>
<dbReference type="EMBL" id="CP039353">
    <property type="protein sequence ID" value="QCE06117.1"/>
    <property type="molecule type" value="Genomic_DNA"/>
</dbReference>
<evidence type="ECO:0000256" key="1">
    <source>
        <dbReference type="SAM" id="MobiDB-lite"/>
    </source>
</evidence>
<proteinExistence type="predicted"/>
<protein>
    <submittedName>
        <fullName evidence="2">Uncharacterized protein</fullName>
    </submittedName>
</protein>
<gene>
    <name evidence="2" type="ORF">DEO72_LG9g1128</name>
</gene>
<reference evidence="2 3" key="1">
    <citation type="submission" date="2019-04" db="EMBL/GenBank/DDBJ databases">
        <title>An improved genome assembly and genetic linkage map for asparagus bean, Vigna unguiculata ssp. sesquipedialis.</title>
        <authorList>
            <person name="Xia Q."/>
            <person name="Zhang R."/>
            <person name="Dong Y."/>
        </authorList>
    </citation>
    <scope>NUCLEOTIDE SEQUENCE [LARGE SCALE GENOMIC DNA]</scope>
    <source>
        <tissue evidence="2">Leaf</tissue>
    </source>
</reference>